<evidence type="ECO:0000256" key="1">
    <source>
        <dbReference type="SAM" id="MobiDB-lite"/>
    </source>
</evidence>
<dbReference type="PROSITE" id="PS00675">
    <property type="entry name" value="SIGMA54_INTERACT_1"/>
    <property type="match status" value="1"/>
</dbReference>
<dbReference type="InterPro" id="IPR027417">
    <property type="entry name" value="P-loop_NTPase"/>
</dbReference>
<dbReference type="InterPro" id="IPR025662">
    <property type="entry name" value="Sigma_54_int_dom_ATP-bd_1"/>
</dbReference>
<accession>A0A2S9GZB4</accession>
<dbReference type="CDD" id="cd01029">
    <property type="entry name" value="TOPRIM_primases"/>
    <property type="match status" value="1"/>
</dbReference>
<dbReference type="RefSeq" id="WP_105531816.1">
    <property type="nucleotide sequence ID" value="NZ_PUGF01000009.1"/>
</dbReference>
<dbReference type="OrthoDB" id="110640at2"/>
<dbReference type="Gene3D" id="3.40.50.300">
    <property type="entry name" value="P-loop containing nucleotide triphosphate hydrolases"/>
    <property type="match status" value="1"/>
</dbReference>
<evidence type="ECO:0000313" key="4">
    <source>
        <dbReference type="Proteomes" id="UP000237839"/>
    </source>
</evidence>
<keyword evidence="4" id="KW-1185">Reference proteome</keyword>
<comment type="caution">
    <text evidence="3">The sequence shown here is derived from an EMBL/GenBank/DDBJ whole genome shotgun (WGS) entry which is preliminary data.</text>
</comment>
<dbReference type="InterPro" id="IPR045455">
    <property type="entry name" value="NrS-1_pol-like_helicase"/>
</dbReference>
<dbReference type="SUPFAM" id="SSF52540">
    <property type="entry name" value="P-loop containing nucleoside triphosphate hydrolases"/>
    <property type="match status" value="1"/>
</dbReference>
<reference evidence="3 4" key="1">
    <citation type="submission" date="2018-02" db="EMBL/GenBank/DDBJ databases">
        <title>Solimicrobium silvestre gen. nov., sp. nov., isolated from alpine forest soil.</title>
        <authorList>
            <person name="Margesin R."/>
            <person name="Albuquerque L."/>
            <person name="Zhang D.-C."/>
            <person name="Froufe H.J.C."/>
            <person name="Severino R."/>
            <person name="Roxo I."/>
            <person name="Egas C."/>
            <person name="Da Costa M.S."/>
        </authorList>
    </citation>
    <scope>NUCLEOTIDE SEQUENCE [LARGE SCALE GENOMIC DNA]</scope>
    <source>
        <strain evidence="3 4">S20-91</strain>
    </source>
</reference>
<protein>
    <recommendedName>
        <fullName evidence="2">NrS-1 polymerase-like helicase domain-containing protein</fullName>
    </recommendedName>
</protein>
<feature type="compositionally biased region" description="Basic and acidic residues" evidence="1">
    <location>
        <begin position="353"/>
        <end position="368"/>
    </location>
</feature>
<dbReference type="EMBL" id="PUGF01000009">
    <property type="protein sequence ID" value="PRC93075.1"/>
    <property type="molecule type" value="Genomic_DNA"/>
</dbReference>
<dbReference type="Proteomes" id="UP000237839">
    <property type="component" value="Unassembled WGS sequence"/>
</dbReference>
<dbReference type="InterPro" id="IPR034154">
    <property type="entry name" value="TOPRIM_DnaG/twinkle"/>
</dbReference>
<gene>
    <name evidence="3" type="ORF">S2091_2161</name>
</gene>
<name>A0A2S9GZB4_9BURK</name>
<feature type="region of interest" description="Disordered" evidence="1">
    <location>
        <begin position="340"/>
        <end position="374"/>
    </location>
</feature>
<dbReference type="Pfam" id="PF19263">
    <property type="entry name" value="DUF5906"/>
    <property type="match status" value="1"/>
</dbReference>
<evidence type="ECO:0000313" key="3">
    <source>
        <dbReference type="EMBL" id="PRC93075.1"/>
    </source>
</evidence>
<proteinExistence type="predicted"/>
<evidence type="ECO:0000259" key="2">
    <source>
        <dbReference type="Pfam" id="PF19263"/>
    </source>
</evidence>
<sequence length="830" mass="92588">MSRDDFQHVKQAALYSIEALLTRWLPNGVLEGREWCIGSREGEAGRSMKVCIAGERIGRWSDFASGDTGGDLISLYSYINSISQLVAMKEVAGQLGIDIASARIKSAITPIKTSVSAIPELIKNKRTAWVPILPVPDDAPVAPVAHLVRGRSEISWAYRNQQGYLLGMVHRFKTSKVGKDGKPGKEFYPCVYARHPNTGASEWRWMGFPDPRPLYLTAPLRDDALVLIPEGEKCADAGFKAFPQLDVVSWGGGSNAVAKHDWTPLAGRNVIVWSDADAAGAKATLKLIAILFAIGCTVKIVLIPDGVEEGWDIVNAIEDGRDVRAMLSAAVLVTASDLTALGETGSPPSPTGEEQRLGDESPKDEHQKNHTTRKLSLVVSNKPDIPAPDAVQPGEGKAKRKLVERGESFWDGVNHLLEHFTLLYGTNTAWDDVERIQILIPNLRYAFGADQVKFWLNNRDRKMINSRCLVFDPTETVDLETHVNMFNGFNLEPQAGECGLILDLLAHLCGDQQELIDWVIKWIAYPLQHPGAKMSTSIIMHGDEGSGKNLFWETVVRNLYGEYGGVIGNAQLEAQFNEWASKKLFFVADEVVTRNELRQMKGKLKSLISGDEININPKNLPERREANHINFVFLSNELQPLALDKTDRRYLVVWTPPKHEAEYYKAIADQVGSGGLEAFYHYLLQVDCSDFNAHTKPIDTVAKRNLISLGLTSPERFYREWEAGVLPLPFISCSAMQLFAAFLRWSNLNNERFPPTQTEFGGKVERMAAGAVKRKAVKYDLRNVVKQRIVYLVGTPPEGKKLNEWVGDASDLFETYLKKYRHVYDQSEQT</sequence>
<feature type="domain" description="NrS-1 polymerase-like helicase" evidence="2">
    <location>
        <begin position="540"/>
        <end position="649"/>
    </location>
</feature>
<dbReference type="Pfam" id="PF13155">
    <property type="entry name" value="Toprim_2"/>
    <property type="match status" value="1"/>
</dbReference>
<organism evidence="3 4">
    <name type="scientific">Solimicrobium silvestre</name>
    <dbReference type="NCBI Taxonomy" id="2099400"/>
    <lineage>
        <taxon>Bacteria</taxon>
        <taxon>Pseudomonadati</taxon>
        <taxon>Pseudomonadota</taxon>
        <taxon>Betaproteobacteria</taxon>
        <taxon>Burkholderiales</taxon>
        <taxon>Oxalobacteraceae</taxon>
        <taxon>Solimicrobium</taxon>
    </lineage>
</organism>
<dbReference type="AlphaFoldDB" id="A0A2S9GZB4"/>